<keyword evidence="3" id="KW-1185">Reference proteome</keyword>
<dbReference type="PANTHER" id="PTHR32226:SF2">
    <property type="entry name" value="TELO2-INTERACTING PROTEIN 2"/>
    <property type="match status" value="1"/>
</dbReference>
<dbReference type="EMBL" id="JARVKF010000396">
    <property type="protein sequence ID" value="KAK9417718.1"/>
    <property type="molecule type" value="Genomic_DNA"/>
</dbReference>
<dbReference type="InterPro" id="IPR016024">
    <property type="entry name" value="ARM-type_fold"/>
</dbReference>
<dbReference type="PANTHER" id="PTHR32226">
    <property type="entry name" value="TELO2-INTERACTING PROTEIN 2"/>
    <property type="match status" value="1"/>
</dbReference>
<organism evidence="2 3">
    <name type="scientific">Seiridium unicorne</name>
    <dbReference type="NCBI Taxonomy" id="138068"/>
    <lineage>
        <taxon>Eukaryota</taxon>
        <taxon>Fungi</taxon>
        <taxon>Dikarya</taxon>
        <taxon>Ascomycota</taxon>
        <taxon>Pezizomycotina</taxon>
        <taxon>Sordariomycetes</taxon>
        <taxon>Xylariomycetidae</taxon>
        <taxon>Amphisphaeriales</taxon>
        <taxon>Sporocadaceae</taxon>
        <taxon>Seiridium</taxon>
    </lineage>
</organism>
<accession>A0ABR2UTC1</accession>
<name>A0ABR2UTC1_9PEZI</name>
<dbReference type="InterPro" id="IPR018870">
    <property type="entry name" value="Tti2"/>
</dbReference>
<evidence type="ECO:0000256" key="1">
    <source>
        <dbReference type="ARBA" id="ARBA00034736"/>
    </source>
</evidence>
<reference evidence="2 3" key="1">
    <citation type="journal article" date="2024" name="J. Plant Pathol.">
        <title>Sequence and assembly of the genome of Seiridium unicorne, isolate CBS 538.82, causal agent of cypress canker disease.</title>
        <authorList>
            <person name="Scali E."/>
            <person name="Rocca G.D."/>
            <person name="Danti R."/>
            <person name="Garbelotto M."/>
            <person name="Barberini S."/>
            <person name="Baroncelli R."/>
            <person name="Emiliani G."/>
        </authorList>
    </citation>
    <scope>NUCLEOTIDE SEQUENCE [LARGE SCALE GENOMIC DNA]</scope>
    <source>
        <strain evidence="2 3">BM-138-508</strain>
    </source>
</reference>
<comment type="similarity">
    <text evidence="1">Belongs to the TTI2 family.</text>
</comment>
<dbReference type="Pfam" id="PF10521">
    <property type="entry name" value="Tti2"/>
    <property type="match status" value="1"/>
</dbReference>
<protein>
    <submittedName>
        <fullName evidence="2">Uncharacterized protein</fullName>
    </submittedName>
</protein>
<evidence type="ECO:0000313" key="2">
    <source>
        <dbReference type="EMBL" id="KAK9417718.1"/>
    </source>
</evidence>
<evidence type="ECO:0000313" key="3">
    <source>
        <dbReference type="Proteomes" id="UP001408356"/>
    </source>
</evidence>
<dbReference type="Proteomes" id="UP001408356">
    <property type="component" value="Unassembled WGS sequence"/>
</dbReference>
<proteinExistence type="inferred from homology"/>
<comment type="caution">
    <text evidence="2">The sequence shown here is derived from an EMBL/GenBank/DDBJ whole genome shotgun (WGS) entry which is preliminary data.</text>
</comment>
<dbReference type="SUPFAM" id="SSF48371">
    <property type="entry name" value="ARM repeat"/>
    <property type="match status" value="1"/>
</dbReference>
<sequence length="529" mass="58801">MFEALIQATAQPVQTETLSEVPERLTKYLPTEYNIADVFNGIVKLDDNGSFQYLRALQVCLSSSHLQNDISDSPEAVKEIAVYVARNILPVAPDSEDASAEWQSIAIKGEVGLSILKVLCELHKLVLDSKALLAITAYSSTQDPWTLSTSAATAQSILEKQFSTKEEKANFIISEVLTAFLRPLFSKSRPATVTASGRKAEFVENVRFAGSFNDPSDSELKPWKHAHIYAISIFEWAVLQADQELLSKHWHLFTPVLLTLLDEPQTDIKVRAMHIFSAFWEHCPPGQMAKVGLEEVFEQAIFPAVLYLPTLTPEDESIQILDAAYPSLFQIAGLPYPEARIGKSVKQPEFTSNQRKMLDKIIRQGLLVGYHHANEHIRLTELFCKKTVAIVNGMGIFTVKHLKDIIPMISGIMTEPFGTKYPPALLAANELLQTIMRCCWPRISGYATEIVQMLTVCHLNIEDEDAFPSGSPSRQELKSALSSTAEILATILRTGDNSLSEIISPLVEKEPLLKALFTPMKTRSADSQT</sequence>
<gene>
    <name evidence="2" type="ORF">SUNI508_01475</name>
</gene>